<keyword evidence="4" id="KW-1185">Reference proteome</keyword>
<sequence>MTYAFDPEIAAVIPMLPPPSDLTDPPAARELVRTMLAALGTEVDTTGVTVRDELVPGPNGAPDVPIRIYTPERLTTPAAIFDVHGGGFIVGDLDFDHAANLRFARELGVVVVSVEYRLAPETPFPGGLEDCYAALAWTSKNAAELGFDPARLAIHGVSAGGGLCAALALLARDRGGPSIAFQYLGVPEIDDRLNTPSMRQFVDTPMWSKPRAEISWDCYLGAGVRGGADVSVYAAPARATDLSGLPPAYISAMEFDPLRDEGIAYAQALLAAGVTTELHLFPGTFHGSSLVPHAAVSKRESAEAIAVLGRALGVD</sequence>
<name>A0A1H2W3F5_9PSEU</name>
<dbReference type="PANTHER" id="PTHR48081:SF8">
    <property type="entry name" value="ALPHA_BETA HYDROLASE FOLD-3 DOMAIN-CONTAINING PROTEIN-RELATED"/>
    <property type="match status" value="1"/>
</dbReference>
<dbReference type="OrthoDB" id="3206739at2"/>
<dbReference type="AlphaFoldDB" id="A0A1H2W3F5"/>
<dbReference type="STRING" id="589385.SAMN05421504_1011414"/>
<evidence type="ECO:0000256" key="1">
    <source>
        <dbReference type="ARBA" id="ARBA00022801"/>
    </source>
</evidence>
<feature type="domain" description="Alpha/beta hydrolase fold-3" evidence="2">
    <location>
        <begin position="81"/>
        <end position="287"/>
    </location>
</feature>
<proteinExistence type="predicted"/>
<reference evidence="3 4" key="1">
    <citation type="submission" date="2016-10" db="EMBL/GenBank/DDBJ databases">
        <authorList>
            <person name="de Groot N.N."/>
        </authorList>
    </citation>
    <scope>NUCLEOTIDE SEQUENCE [LARGE SCALE GENOMIC DNA]</scope>
    <source>
        <strain evidence="3 4">CPCC 202699</strain>
    </source>
</reference>
<dbReference type="PANTHER" id="PTHR48081">
    <property type="entry name" value="AB HYDROLASE SUPERFAMILY PROTEIN C4A8.06C"/>
    <property type="match status" value="1"/>
</dbReference>
<dbReference type="Pfam" id="PF07859">
    <property type="entry name" value="Abhydrolase_3"/>
    <property type="match status" value="1"/>
</dbReference>
<dbReference type="InterPro" id="IPR013094">
    <property type="entry name" value="AB_hydrolase_3"/>
</dbReference>
<dbReference type="GO" id="GO:0016787">
    <property type="term" value="F:hydrolase activity"/>
    <property type="evidence" value="ECO:0007669"/>
    <property type="project" value="UniProtKB-KW"/>
</dbReference>
<dbReference type="RefSeq" id="WP_091287664.1">
    <property type="nucleotide sequence ID" value="NZ_FNON01000001.1"/>
</dbReference>
<accession>A0A1H2W3F5</accession>
<organism evidence="3 4">
    <name type="scientific">Amycolatopsis xylanica</name>
    <dbReference type="NCBI Taxonomy" id="589385"/>
    <lineage>
        <taxon>Bacteria</taxon>
        <taxon>Bacillati</taxon>
        <taxon>Actinomycetota</taxon>
        <taxon>Actinomycetes</taxon>
        <taxon>Pseudonocardiales</taxon>
        <taxon>Pseudonocardiaceae</taxon>
        <taxon>Amycolatopsis</taxon>
    </lineage>
</organism>
<dbReference type="Proteomes" id="UP000199515">
    <property type="component" value="Unassembled WGS sequence"/>
</dbReference>
<dbReference type="InterPro" id="IPR029058">
    <property type="entry name" value="AB_hydrolase_fold"/>
</dbReference>
<dbReference type="EMBL" id="FNON01000001">
    <property type="protein sequence ID" value="SDW75118.1"/>
    <property type="molecule type" value="Genomic_DNA"/>
</dbReference>
<evidence type="ECO:0000259" key="2">
    <source>
        <dbReference type="Pfam" id="PF07859"/>
    </source>
</evidence>
<evidence type="ECO:0000313" key="3">
    <source>
        <dbReference type="EMBL" id="SDW75118.1"/>
    </source>
</evidence>
<dbReference type="InterPro" id="IPR050300">
    <property type="entry name" value="GDXG_lipolytic_enzyme"/>
</dbReference>
<protein>
    <submittedName>
        <fullName evidence="3">Acetyl esterase/lipase</fullName>
    </submittedName>
</protein>
<dbReference type="SUPFAM" id="SSF53474">
    <property type="entry name" value="alpha/beta-Hydrolases"/>
    <property type="match status" value="1"/>
</dbReference>
<gene>
    <name evidence="3" type="ORF">SAMN05421504_1011414</name>
</gene>
<keyword evidence="1" id="KW-0378">Hydrolase</keyword>
<evidence type="ECO:0000313" key="4">
    <source>
        <dbReference type="Proteomes" id="UP000199515"/>
    </source>
</evidence>
<dbReference type="Gene3D" id="3.40.50.1820">
    <property type="entry name" value="alpha/beta hydrolase"/>
    <property type="match status" value="1"/>
</dbReference>